<evidence type="ECO:0000313" key="2">
    <source>
        <dbReference type="EMBL" id="TKR61544.1"/>
    </source>
</evidence>
<gene>
    <name evidence="2" type="ORF">L596_028640</name>
</gene>
<protein>
    <submittedName>
        <fullName evidence="2">Uncharacterized protein</fullName>
    </submittedName>
</protein>
<dbReference type="EMBL" id="AZBU02000011">
    <property type="protein sequence ID" value="TKR61544.1"/>
    <property type="molecule type" value="Genomic_DNA"/>
</dbReference>
<reference evidence="2 3" key="2">
    <citation type="journal article" date="2019" name="G3 (Bethesda)">
        <title>Hybrid Assembly of the Genome of the Entomopathogenic Nematode Steinernema carpocapsae Identifies the X-Chromosome.</title>
        <authorList>
            <person name="Serra L."/>
            <person name="Macchietto M."/>
            <person name="Macias-Munoz A."/>
            <person name="McGill C.J."/>
            <person name="Rodriguez I.M."/>
            <person name="Rodriguez B."/>
            <person name="Murad R."/>
            <person name="Mortazavi A."/>
        </authorList>
    </citation>
    <scope>NUCLEOTIDE SEQUENCE [LARGE SCALE GENOMIC DNA]</scope>
    <source>
        <strain evidence="2 3">ALL</strain>
    </source>
</reference>
<name>A0A4U5LYZ7_STECR</name>
<organism evidence="2 3">
    <name type="scientific">Steinernema carpocapsae</name>
    <name type="common">Entomopathogenic nematode</name>
    <dbReference type="NCBI Taxonomy" id="34508"/>
    <lineage>
        <taxon>Eukaryota</taxon>
        <taxon>Metazoa</taxon>
        <taxon>Ecdysozoa</taxon>
        <taxon>Nematoda</taxon>
        <taxon>Chromadorea</taxon>
        <taxon>Rhabditida</taxon>
        <taxon>Tylenchina</taxon>
        <taxon>Panagrolaimomorpha</taxon>
        <taxon>Strongyloidoidea</taxon>
        <taxon>Steinernematidae</taxon>
        <taxon>Steinernema</taxon>
    </lineage>
</organism>
<evidence type="ECO:0000313" key="3">
    <source>
        <dbReference type="Proteomes" id="UP000298663"/>
    </source>
</evidence>
<sequence>MDVTPTPKHRGRFDSLSEEFPLPAPSPDFGLQPLAEYTGTGPDWMKIYRQELEEEAKREAEEDLAKALENQKLEDA</sequence>
<feature type="region of interest" description="Disordered" evidence="1">
    <location>
        <begin position="55"/>
        <end position="76"/>
    </location>
</feature>
<dbReference type="AlphaFoldDB" id="A0A4U5LYZ7"/>
<dbReference type="Proteomes" id="UP000298663">
    <property type="component" value="Unassembled WGS sequence"/>
</dbReference>
<feature type="region of interest" description="Disordered" evidence="1">
    <location>
        <begin position="1"/>
        <end position="28"/>
    </location>
</feature>
<accession>A0A4U5LYZ7</accession>
<proteinExistence type="predicted"/>
<evidence type="ECO:0000256" key="1">
    <source>
        <dbReference type="SAM" id="MobiDB-lite"/>
    </source>
</evidence>
<reference evidence="2 3" key="1">
    <citation type="journal article" date="2015" name="Genome Biol.">
        <title>Comparative genomics of Steinernema reveals deeply conserved gene regulatory networks.</title>
        <authorList>
            <person name="Dillman A.R."/>
            <person name="Macchietto M."/>
            <person name="Porter C.F."/>
            <person name="Rogers A."/>
            <person name="Williams B."/>
            <person name="Antoshechkin I."/>
            <person name="Lee M.M."/>
            <person name="Goodwin Z."/>
            <person name="Lu X."/>
            <person name="Lewis E.E."/>
            <person name="Goodrich-Blair H."/>
            <person name="Stock S.P."/>
            <person name="Adams B.J."/>
            <person name="Sternberg P.W."/>
            <person name="Mortazavi A."/>
        </authorList>
    </citation>
    <scope>NUCLEOTIDE SEQUENCE [LARGE SCALE GENOMIC DNA]</scope>
    <source>
        <strain evidence="2 3">ALL</strain>
    </source>
</reference>
<comment type="caution">
    <text evidence="2">The sequence shown here is derived from an EMBL/GenBank/DDBJ whole genome shotgun (WGS) entry which is preliminary data.</text>
</comment>
<keyword evidence="3" id="KW-1185">Reference proteome</keyword>